<evidence type="ECO:0000313" key="1">
    <source>
        <dbReference type="EMBL" id="VAW96261.1"/>
    </source>
</evidence>
<sequence length="49" mass="5551">GAYGAYPFIDFENGYYGILARQGELGTFQEGIKLFESVSQKLKNWALME</sequence>
<organism evidence="1">
    <name type="scientific">hydrothermal vent metagenome</name>
    <dbReference type="NCBI Taxonomy" id="652676"/>
    <lineage>
        <taxon>unclassified sequences</taxon>
        <taxon>metagenomes</taxon>
        <taxon>ecological metagenomes</taxon>
    </lineage>
</organism>
<dbReference type="AlphaFoldDB" id="A0A3B0ZWU7"/>
<proteinExistence type="predicted"/>
<reference evidence="1" key="1">
    <citation type="submission" date="2018-06" db="EMBL/GenBank/DDBJ databases">
        <authorList>
            <person name="Zhirakovskaya E."/>
        </authorList>
    </citation>
    <scope>NUCLEOTIDE SEQUENCE</scope>
</reference>
<feature type="non-terminal residue" evidence="1">
    <location>
        <position position="1"/>
    </location>
</feature>
<dbReference type="EMBL" id="UOFV01000081">
    <property type="protein sequence ID" value="VAW96261.1"/>
    <property type="molecule type" value="Genomic_DNA"/>
</dbReference>
<name>A0A3B0ZWU7_9ZZZZ</name>
<accession>A0A3B0ZWU7</accession>
<gene>
    <name evidence="1" type="ORF">MNBD_GAMMA19-245</name>
</gene>
<protein>
    <submittedName>
        <fullName evidence="1">Uncharacterized protein</fullName>
    </submittedName>
</protein>